<keyword evidence="2" id="KW-1185">Reference proteome</keyword>
<accession>A0ABD2PD18</accession>
<gene>
    <name evidence="1" type="ORF">HHI36_003035</name>
</gene>
<organism evidence="1 2">
    <name type="scientific">Cryptolaemus montrouzieri</name>
    <dbReference type="NCBI Taxonomy" id="559131"/>
    <lineage>
        <taxon>Eukaryota</taxon>
        <taxon>Metazoa</taxon>
        <taxon>Ecdysozoa</taxon>
        <taxon>Arthropoda</taxon>
        <taxon>Hexapoda</taxon>
        <taxon>Insecta</taxon>
        <taxon>Pterygota</taxon>
        <taxon>Neoptera</taxon>
        <taxon>Endopterygota</taxon>
        <taxon>Coleoptera</taxon>
        <taxon>Polyphaga</taxon>
        <taxon>Cucujiformia</taxon>
        <taxon>Coccinelloidea</taxon>
        <taxon>Coccinellidae</taxon>
        <taxon>Scymninae</taxon>
        <taxon>Scymnini</taxon>
        <taxon>Cryptolaemus</taxon>
    </lineage>
</organism>
<dbReference type="AlphaFoldDB" id="A0ABD2PD18"/>
<reference evidence="1 2" key="1">
    <citation type="journal article" date="2021" name="BMC Biol.">
        <title>Horizontally acquired antibacterial genes associated with adaptive radiation of ladybird beetles.</title>
        <authorList>
            <person name="Li H.S."/>
            <person name="Tang X.F."/>
            <person name="Huang Y.H."/>
            <person name="Xu Z.Y."/>
            <person name="Chen M.L."/>
            <person name="Du X.Y."/>
            <person name="Qiu B.Y."/>
            <person name="Chen P.T."/>
            <person name="Zhang W."/>
            <person name="Slipinski A."/>
            <person name="Escalona H.E."/>
            <person name="Waterhouse R.M."/>
            <person name="Zwick A."/>
            <person name="Pang H."/>
        </authorList>
    </citation>
    <scope>NUCLEOTIDE SEQUENCE [LARGE SCALE GENOMIC DNA]</scope>
    <source>
        <strain evidence="1">SYSU2018</strain>
    </source>
</reference>
<dbReference type="Proteomes" id="UP001516400">
    <property type="component" value="Unassembled WGS sequence"/>
</dbReference>
<evidence type="ECO:0000313" key="2">
    <source>
        <dbReference type="Proteomes" id="UP001516400"/>
    </source>
</evidence>
<protein>
    <submittedName>
        <fullName evidence="1">Uncharacterized protein</fullName>
    </submittedName>
</protein>
<proteinExistence type="predicted"/>
<sequence length="109" mass="11691">MIITIVPAIIKVDPAAKLMYNQGPVPSIPPLFGSISLLCSLSPGVGSVLKLIGSLILDQPLLLYEDTRIEYSCAGSKFVMWKSGAFVDDMLATGASPEVRTIVNRCLRP</sequence>
<name>A0ABD2PD18_9CUCU</name>
<comment type="caution">
    <text evidence="1">The sequence shown here is derived from an EMBL/GenBank/DDBJ whole genome shotgun (WGS) entry which is preliminary data.</text>
</comment>
<dbReference type="EMBL" id="JABFTP020000185">
    <property type="protein sequence ID" value="KAL3288597.1"/>
    <property type="molecule type" value="Genomic_DNA"/>
</dbReference>
<evidence type="ECO:0000313" key="1">
    <source>
        <dbReference type="EMBL" id="KAL3288597.1"/>
    </source>
</evidence>